<dbReference type="EMBL" id="JBIHSF010000004">
    <property type="protein sequence ID" value="MFH0259212.1"/>
    <property type="molecule type" value="Genomic_DNA"/>
</dbReference>
<dbReference type="Proteomes" id="UP001607125">
    <property type="component" value="Unassembled WGS sequence"/>
</dbReference>
<reference evidence="1 2" key="1">
    <citation type="submission" date="2024-10" db="EMBL/GenBank/DDBJ databases">
        <authorList>
            <person name="Yibar A."/>
            <person name="Saticioglu I.B."/>
            <person name="Duman M."/>
            <person name="Ajmi N."/>
            <person name="Gurler F."/>
            <person name="Ay H."/>
            <person name="Onuk E."/>
            <person name="Guler S."/>
            <person name="Romalde J.L."/>
        </authorList>
    </citation>
    <scope>NUCLEOTIDE SEQUENCE [LARGE SCALE GENOMIC DNA]</scope>
    <source>
        <strain evidence="1 2">1-TCBS-B</strain>
    </source>
</reference>
<organism evidence="1 2">
    <name type="scientific">Vibrio barjaei</name>
    <dbReference type="NCBI Taxonomy" id="1676683"/>
    <lineage>
        <taxon>Bacteria</taxon>
        <taxon>Pseudomonadati</taxon>
        <taxon>Pseudomonadota</taxon>
        <taxon>Gammaproteobacteria</taxon>
        <taxon>Vibrionales</taxon>
        <taxon>Vibrionaceae</taxon>
        <taxon>Vibrio</taxon>
    </lineage>
</organism>
<evidence type="ECO:0000313" key="2">
    <source>
        <dbReference type="Proteomes" id="UP001607125"/>
    </source>
</evidence>
<accession>A0ABW7ICA3</accession>
<keyword evidence="2" id="KW-1185">Reference proteome</keyword>
<evidence type="ECO:0000313" key="1">
    <source>
        <dbReference type="EMBL" id="MFH0259212.1"/>
    </source>
</evidence>
<comment type="caution">
    <text evidence="1">The sequence shown here is derived from an EMBL/GenBank/DDBJ whole genome shotgun (WGS) entry which is preliminary data.</text>
</comment>
<sequence>MIELREALNSIRVNQIHLVDAQSEALDNLCERENLLYATAQENKPGF</sequence>
<name>A0ABW7ICA3_9VIBR</name>
<protein>
    <submittedName>
        <fullName evidence="1">Uncharacterized protein</fullName>
    </submittedName>
</protein>
<gene>
    <name evidence="1" type="ORF">ACGRH2_01950</name>
</gene>
<proteinExistence type="predicted"/>